<keyword evidence="1" id="KW-0285">Flavoprotein</keyword>
<evidence type="ECO:0000259" key="5">
    <source>
        <dbReference type="Pfam" id="PF00296"/>
    </source>
</evidence>
<evidence type="ECO:0000313" key="7">
    <source>
        <dbReference type="Proteomes" id="UP000294558"/>
    </source>
</evidence>
<proteinExistence type="predicted"/>
<dbReference type="SUPFAM" id="SSF51679">
    <property type="entry name" value="Bacterial luciferase-like"/>
    <property type="match status" value="1"/>
</dbReference>
<dbReference type="EMBL" id="SOAU01000001">
    <property type="protein sequence ID" value="TDT16666.1"/>
    <property type="molecule type" value="Genomic_DNA"/>
</dbReference>
<dbReference type="Proteomes" id="UP000294558">
    <property type="component" value="Unassembled WGS sequence"/>
</dbReference>
<dbReference type="PANTHER" id="PTHR42847:SF4">
    <property type="entry name" value="ALKANESULFONATE MONOOXYGENASE-RELATED"/>
    <property type="match status" value="1"/>
</dbReference>
<dbReference type="InterPro" id="IPR011251">
    <property type="entry name" value="Luciferase-like_dom"/>
</dbReference>
<dbReference type="InterPro" id="IPR036661">
    <property type="entry name" value="Luciferase-like_sf"/>
</dbReference>
<dbReference type="InterPro" id="IPR050172">
    <property type="entry name" value="SsuD_RutA_monooxygenase"/>
</dbReference>
<keyword evidence="2" id="KW-0288">FMN</keyword>
<protein>
    <submittedName>
        <fullName evidence="6">Alkanesulfonate monooxygenase SsuD/methylene tetrahydromethanopterin reductase-like flavin-dependent oxidoreductase (Luciferase family)</fullName>
    </submittedName>
</protein>
<gene>
    <name evidence="6" type="ORF">BDK89_2259</name>
</gene>
<dbReference type="Gene3D" id="3.20.20.30">
    <property type="entry name" value="Luciferase-like domain"/>
    <property type="match status" value="1"/>
</dbReference>
<reference evidence="6 7" key="1">
    <citation type="submission" date="2019-03" db="EMBL/GenBank/DDBJ databases">
        <title>Sequencing the genomes of 1000 actinobacteria strains.</title>
        <authorList>
            <person name="Klenk H.-P."/>
        </authorList>
    </citation>
    <scope>NUCLEOTIDE SEQUENCE [LARGE SCALE GENOMIC DNA]</scope>
    <source>
        <strain evidence="6 7">DSM 18936</strain>
    </source>
</reference>
<organism evidence="6 7">
    <name type="scientific">Ilumatobacter fluminis</name>
    <dbReference type="NCBI Taxonomy" id="467091"/>
    <lineage>
        <taxon>Bacteria</taxon>
        <taxon>Bacillati</taxon>
        <taxon>Actinomycetota</taxon>
        <taxon>Acidimicrobiia</taxon>
        <taxon>Acidimicrobiales</taxon>
        <taxon>Ilumatobacteraceae</taxon>
        <taxon>Ilumatobacter</taxon>
    </lineage>
</organism>
<evidence type="ECO:0000256" key="4">
    <source>
        <dbReference type="ARBA" id="ARBA00023033"/>
    </source>
</evidence>
<name>A0A4R7I220_9ACTN</name>
<evidence type="ECO:0000256" key="3">
    <source>
        <dbReference type="ARBA" id="ARBA00023002"/>
    </source>
</evidence>
<feature type="domain" description="Luciferase-like" evidence="5">
    <location>
        <begin position="5"/>
        <end position="233"/>
    </location>
</feature>
<dbReference type="GO" id="GO:0008726">
    <property type="term" value="F:alkanesulfonate monooxygenase activity"/>
    <property type="evidence" value="ECO:0007669"/>
    <property type="project" value="TreeGrafter"/>
</dbReference>
<dbReference type="AlphaFoldDB" id="A0A4R7I220"/>
<sequence>MSIATDEVLDRARWADANGYHGVWFADHYMPNTGSEEIQRGDTHECWAMLPAIAAVTERVRIGSLVSPTSVHHPAVLANRAVTLDHISNGRMVLGLGAGWQINEHKAYGIELQAPKDRVDRFEEAITIIRSLLDDDVTDFHGTYYDLTAAPSDPSPVQSPLPILVGTGGNRMMRITATYAQEWNTWGDVAMATERRTAFLAACDRAGVDPATKTTSVQSLVFLTDTDDQAASILDGPMGSRSIAGTADSLLGQLAAYEAAGFDEFIVPDFNMGDSPEQRTERLQRLHDEVVSRR</sequence>
<evidence type="ECO:0000256" key="2">
    <source>
        <dbReference type="ARBA" id="ARBA00022643"/>
    </source>
</evidence>
<dbReference type="PANTHER" id="PTHR42847">
    <property type="entry name" value="ALKANESULFONATE MONOOXYGENASE"/>
    <property type="match status" value="1"/>
</dbReference>
<keyword evidence="3" id="KW-0560">Oxidoreductase</keyword>
<dbReference type="GO" id="GO:0046306">
    <property type="term" value="P:alkanesulfonate catabolic process"/>
    <property type="evidence" value="ECO:0007669"/>
    <property type="project" value="TreeGrafter"/>
</dbReference>
<comment type="caution">
    <text evidence="6">The sequence shown here is derived from an EMBL/GenBank/DDBJ whole genome shotgun (WGS) entry which is preliminary data.</text>
</comment>
<keyword evidence="4 6" id="KW-0503">Monooxygenase</keyword>
<evidence type="ECO:0000256" key="1">
    <source>
        <dbReference type="ARBA" id="ARBA00022630"/>
    </source>
</evidence>
<keyword evidence="7" id="KW-1185">Reference proteome</keyword>
<evidence type="ECO:0000313" key="6">
    <source>
        <dbReference type="EMBL" id="TDT16666.1"/>
    </source>
</evidence>
<dbReference type="Pfam" id="PF00296">
    <property type="entry name" value="Bac_luciferase"/>
    <property type="match status" value="1"/>
</dbReference>
<accession>A0A4R7I220</accession>